<evidence type="ECO:0000259" key="12">
    <source>
        <dbReference type="Pfam" id="PF12697"/>
    </source>
</evidence>
<evidence type="ECO:0000259" key="11">
    <source>
        <dbReference type="Pfam" id="PF00122"/>
    </source>
</evidence>
<dbReference type="InterPro" id="IPR001757">
    <property type="entry name" value="P_typ_ATPase"/>
</dbReference>
<dbReference type="GO" id="GO:0016887">
    <property type="term" value="F:ATP hydrolysis activity"/>
    <property type="evidence" value="ECO:0007669"/>
    <property type="project" value="InterPro"/>
</dbReference>
<dbReference type="SUPFAM" id="SSF81653">
    <property type="entry name" value="Calcium ATPase, transduction domain A"/>
    <property type="match status" value="1"/>
</dbReference>
<evidence type="ECO:0000256" key="5">
    <source>
        <dbReference type="ARBA" id="ARBA00022741"/>
    </source>
</evidence>
<dbReference type="EMBL" id="LBBL01000270">
    <property type="protein sequence ID" value="KKF93179.1"/>
    <property type="molecule type" value="Genomic_DNA"/>
</dbReference>
<feature type="domain" description="AB hydrolase-1" evidence="12">
    <location>
        <begin position="753"/>
        <end position="1033"/>
    </location>
</feature>
<dbReference type="InterPro" id="IPR000073">
    <property type="entry name" value="AB_hydrolase_1"/>
</dbReference>
<evidence type="ECO:0000256" key="9">
    <source>
        <dbReference type="ARBA" id="ARBA00023136"/>
    </source>
</evidence>
<gene>
    <name evidence="13" type="primary">HMA5</name>
    <name evidence="13" type="ORF">CFO_g4472</name>
</gene>
<keyword evidence="9 10" id="KW-0472">Membrane</keyword>
<evidence type="ECO:0000256" key="6">
    <source>
        <dbReference type="ARBA" id="ARBA00022840"/>
    </source>
</evidence>
<keyword evidence="4 10" id="KW-0479">Metal-binding</keyword>
<feature type="domain" description="P-type ATPase A" evidence="11">
    <location>
        <begin position="228"/>
        <end position="331"/>
    </location>
</feature>
<accession>A0A0F8DAS9</accession>
<dbReference type="OrthoDB" id="432719at2759"/>
<dbReference type="GO" id="GO:0016020">
    <property type="term" value="C:membrane"/>
    <property type="evidence" value="ECO:0007669"/>
    <property type="project" value="UniProtKB-SubCell"/>
</dbReference>
<evidence type="ECO:0000313" key="14">
    <source>
        <dbReference type="Proteomes" id="UP000034841"/>
    </source>
</evidence>
<dbReference type="GO" id="GO:0005507">
    <property type="term" value="F:copper ion binding"/>
    <property type="evidence" value="ECO:0007669"/>
    <property type="project" value="TreeGrafter"/>
</dbReference>
<proteinExistence type="inferred from homology"/>
<sequence length="1091" mass="118704">MPTIDHAILQVKYTPEATTFTVRHILSAIEAADPAFTASIYHPPTLEERSKQIVAKHQRELLQRTVLSMAIAVPTFVLGIVYMSLIPDSNHAKMFLMHPWTSGISRLQVILFALATPVYFYGADIFHMRTLKEIRALWRPGSRTPILQRFYRFGSMNMLISLGTTIAYFSSIAQMIDAGIHKPHMVEDNQFYFDSVVFLTMFLLLGRLIESYSKSRTGDAVEMLIKLRPSTALLVNKGSEGDVPDTIVSADLLEFGDIVRVPHGASPPADGLIVSGATSFDESSLTGESHLVKKAVNEPVYAGSVNKDGAVLVKITGTAGASMLDQIVKVVREGQAKRAPMEHIADLLTMYFVPVIVLIAVSTWLIWMSLGLGGAIPESYLDHRNGWVAFALQFAVAVFVVACPCGLALAAPTAIFVGGGIAAQCGILAKGGGEAFQKASKIDCVVFDKTGTLTEGGEPRITDSVVYPGMEADSTRDATLIASIKAVEQNSNHPVAIAVLAFCQGYENGSLPQVEIGSLSEIPGRGMKATCKILDEEPLELIIGNEAMMALAAVSTDSLDWTFVAGFAIADPIRKEAASVVKALRMQGTQVWMLSGDNATTASAVARMVGIEENHVLAEVLPSQKAEKVAYLQRTLGATTSRKGKSDSKSGRGRVAMVGDGINDSPALTQADIGIAIGSGSDIAISSADFVLVTSDLRSVHTLLHLSQAVFRRIKFNFGWASHACGFSKELYEALWEDLYVELKKAGVRIKSIWIADCIWQGYSGQLNEDELGNDPSWMDYARDILHMVNTFRAEISVPVVAIGHSFGATALVNVSLMHPRLFSSMVLFDPVISLHMSTPSGLLGGLAAQSLYRRENWPSRSAAAAGFRRSPFYSAWDPRVLDAWVIHGLRDAPEQQPSTGDTSQTAVTLRTPKNQEMFTYLRPSWEAFSADGSTLVDRTLVPDLDQSLPPKYLKWPMYRPESGLTLGRLPWVRPPLLYVLGGASNESAPEIRAERLASTGTGPGGSGGVKEGKVREEVLEGRGHLIPMEVPGICAKIAAQWIDQCMPAIRTELKRFDDWKALDRETKTMVGDEWTKRIPKLQRTPKPTKI</sequence>
<feature type="transmembrane region" description="Helical" evidence="10">
    <location>
        <begin position="150"/>
        <end position="171"/>
    </location>
</feature>
<dbReference type="InterPro" id="IPR027256">
    <property type="entry name" value="P-typ_ATPase_IB"/>
</dbReference>
<dbReference type="Gene3D" id="3.40.50.1000">
    <property type="entry name" value="HAD superfamily/HAD-like"/>
    <property type="match status" value="1"/>
</dbReference>
<dbReference type="Gene3D" id="3.40.50.1820">
    <property type="entry name" value="alpha/beta hydrolase"/>
    <property type="match status" value="1"/>
</dbReference>
<evidence type="ECO:0000256" key="10">
    <source>
        <dbReference type="RuleBase" id="RU362081"/>
    </source>
</evidence>
<dbReference type="Proteomes" id="UP000034841">
    <property type="component" value="Unassembled WGS sequence"/>
</dbReference>
<keyword evidence="7" id="KW-1278">Translocase</keyword>
<dbReference type="InterPro" id="IPR023298">
    <property type="entry name" value="ATPase_P-typ_TM_dom_sf"/>
</dbReference>
<dbReference type="NCBIfam" id="TIGR01494">
    <property type="entry name" value="ATPase_P-type"/>
    <property type="match status" value="2"/>
</dbReference>
<dbReference type="FunFam" id="2.70.150.10:FF:000068">
    <property type="entry name" value="Copper resistance-associated P-type ATPase"/>
    <property type="match status" value="1"/>
</dbReference>
<dbReference type="AlphaFoldDB" id="A0A0F8DAS9"/>
<dbReference type="InterPro" id="IPR018303">
    <property type="entry name" value="ATPase_P-typ_P_site"/>
</dbReference>
<dbReference type="EC" id="3.6.3.4" evidence="13"/>
<reference evidence="13 14" key="1">
    <citation type="submission" date="2015-04" db="EMBL/GenBank/DDBJ databases">
        <title>Genome sequence of Ceratocystis platani, a major pathogen of plane trees.</title>
        <authorList>
            <person name="Belbahri L."/>
        </authorList>
    </citation>
    <scope>NUCLEOTIDE SEQUENCE [LARGE SCALE GENOMIC DNA]</scope>
    <source>
        <strain evidence="13 14">CFO</strain>
    </source>
</reference>
<comment type="subcellular location">
    <subcellularLocation>
        <location evidence="1">Membrane</location>
        <topology evidence="1">Multi-pass membrane protein</topology>
    </subcellularLocation>
</comment>
<dbReference type="InterPro" id="IPR029058">
    <property type="entry name" value="AB_hydrolase_fold"/>
</dbReference>
<dbReference type="PANTHER" id="PTHR43520">
    <property type="entry name" value="ATP7, ISOFORM B"/>
    <property type="match status" value="1"/>
</dbReference>
<evidence type="ECO:0000256" key="1">
    <source>
        <dbReference type="ARBA" id="ARBA00004141"/>
    </source>
</evidence>
<dbReference type="InterPro" id="IPR008250">
    <property type="entry name" value="ATPase_P-typ_transduc_dom_A_sf"/>
</dbReference>
<evidence type="ECO:0000313" key="13">
    <source>
        <dbReference type="EMBL" id="KKF93179.1"/>
    </source>
</evidence>
<dbReference type="NCBIfam" id="TIGR01525">
    <property type="entry name" value="ATPase-IB_hvy"/>
    <property type="match status" value="1"/>
</dbReference>
<dbReference type="PROSITE" id="PS00154">
    <property type="entry name" value="ATPASE_E1_E2"/>
    <property type="match status" value="1"/>
</dbReference>
<dbReference type="InterPro" id="IPR023214">
    <property type="entry name" value="HAD_sf"/>
</dbReference>
<feature type="transmembrane region" description="Helical" evidence="10">
    <location>
        <begin position="387"/>
        <end position="411"/>
    </location>
</feature>
<name>A0A0F8DAS9_CERFI</name>
<dbReference type="GO" id="GO:0005524">
    <property type="term" value="F:ATP binding"/>
    <property type="evidence" value="ECO:0007669"/>
    <property type="project" value="UniProtKB-UniRule"/>
</dbReference>
<dbReference type="SUPFAM" id="SSF53474">
    <property type="entry name" value="alpha/beta-Hydrolases"/>
    <property type="match status" value="1"/>
</dbReference>
<keyword evidence="3 10" id="KW-0812">Transmembrane</keyword>
<dbReference type="Gene3D" id="3.40.1110.10">
    <property type="entry name" value="Calcium-transporting ATPase, cytoplasmic domain N"/>
    <property type="match status" value="1"/>
</dbReference>
<dbReference type="InterPro" id="IPR036412">
    <property type="entry name" value="HAD-like_sf"/>
</dbReference>
<evidence type="ECO:0000256" key="7">
    <source>
        <dbReference type="ARBA" id="ARBA00022967"/>
    </source>
</evidence>
<protein>
    <submittedName>
        <fullName evidence="13">Putative copper-transporting ATPase HMA5</fullName>
        <ecNumber evidence="13">3.6.3.4</ecNumber>
    </submittedName>
</protein>
<keyword evidence="14" id="KW-1185">Reference proteome</keyword>
<dbReference type="Pfam" id="PF00122">
    <property type="entry name" value="E1-E2_ATPase"/>
    <property type="match status" value="1"/>
</dbReference>
<feature type="transmembrane region" description="Helical" evidence="10">
    <location>
        <begin position="191"/>
        <end position="209"/>
    </location>
</feature>
<comment type="caution">
    <text evidence="13">The sequence shown here is derived from an EMBL/GenBank/DDBJ whole genome shotgun (WGS) entry which is preliminary data.</text>
</comment>
<organism evidence="13 14">
    <name type="scientific">Ceratocystis fimbriata f. sp. platani</name>
    <dbReference type="NCBI Taxonomy" id="88771"/>
    <lineage>
        <taxon>Eukaryota</taxon>
        <taxon>Fungi</taxon>
        <taxon>Dikarya</taxon>
        <taxon>Ascomycota</taxon>
        <taxon>Pezizomycotina</taxon>
        <taxon>Sordariomycetes</taxon>
        <taxon>Hypocreomycetidae</taxon>
        <taxon>Microascales</taxon>
        <taxon>Ceratocystidaceae</taxon>
        <taxon>Ceratocystis</taxon>
    </lineage>
</organism>
<dbReference type="SUPFAM" id="SSF81665">
    <property type="entry name" value="Calcium ATPase, transmembrane domain M"/>
    <property type="match status" value="1"/>
</dbReference>
<keyword evidence="13" id="KW-0378">Hydrolase</keyword>
<dbReference type="GO" id="GO:0043682">
    <property type="term" value="F:P-type divalent copper transporter activity"/>
    <property type="evidence" value="ECO:0007669"/>
    <property type="project" value="TreeGrafter"/>
</dbReference>
<dbReference type="PRINTS" id="PR00120">
    <property type="entry name" value="HATPASE"/>
</dbReference>
<evidence type="ECO:0000256" key="3">
    <source>
        <dbReference type="ARBA" id="ARBA00022692"/>
    </source>
</evidence>
<dbReference type="SUPFAM" id="SSF56784">
    <property type="entry name" value="HAD-like"/>
    <property type="match status" value="1"/>
</dbReference>
<dbReference type="Gene3D" id="2.70.150.10">
    <property type="entry name" value="Calcium-transporting ATPase, cytoplasmic transduction domain A"/>
    <property type="match status" value="1"/>
</dbReference>
<dbReference type="GO" id="GO:0055070">
    <property type="term" value="P:copper ion homeostasis"/>
    <property type="evidence" value="ECO:0007669"/>
    <property type="project" value="TreeGrafter"/>
</dbReference>
<feature type="transmembrane region" description="Helical" evidence="10">
    <location>
        <begin position="107"/>
        <end position="129"/>
    </location>
</feature>
<feature type="transmembrane region" description="Helical" evidence="10">
    <location>
        <begin position="66"/>
        <end position="87"/>
    </location>
</feature>
<keyword evidence="8 10" id="KW-1133">Transmembrane helix</keyword>
<feature type="transmembrane region" description="Helical" evidence="10">
    <location>
        <begin position="347"/>
        <end position="367"/>
    </location>
</feature>
<comment type="similarity">
    <text evidence="2 10">Belongs to the cation transport ATPase (P-type) (TC 3.A.3) family. Type IB subfamily.</text>
</comment>
<dbReference type="InterPro" id="IPR023299">
    <property type="entry name" value="ATPase_P-typ_cyto_dom_N"/>
</dbReference>
<evidence type="ECO:0000256" key="2">
    <source>
        <dbReference type="ARBA" id="ARBA00006024"/>
    </source>
</evidence>
<dbReference type="PANTHER" id="PTHR43520:SF32">
    <property type="entry name" value="COPPER RESISTANCE P-TYPE ATPASE (EUROFUNG)"/>
    <property type="match status" value="1"/>
</dbReference>
<dbReference type="PRINTS" id="PR00119">
    <property type="entry name" value="CATATPASE"/>
</dbReference>
<evidence type="ECO:0000256" key="8">
    <source>
        <dbReference type="ARBA" id="ARBA00022989"/>
    </source>
</evidence>
<dbReference type="Pfam" id="PF00702">
    <property type="entry name" value="Hydrolase"/>
    <property type="match status" value="1"/>
</dbReference>
<dbReference type="InterPro" id="IPR059000">
    <property type="entry name" value="ATPase_P-type_domA"/>
</dbReference>
<dbReference type="Pfam" id="PF12697">
    <property type="entry name" value="Abhydrolase_6"/>
    <property type="match status" value="1"/>
</dbReference>
<keyword evidence="5 10" id="KW-0547">Nucleotide-binding</keyword>
<keyword evidence="6 10" id="KW-0067">ATP-binding</keyword>
<evidence type="ECO:0000256" key="4">
    <source>
        <dbReference type="ARBA" id="ARBA00022723"/>
    </source>
</evidence>